<keyword evidence="2" id="KW-1185">Reference proteome</keyword>
<protein>
    <submittedName>
        <fullName evidence="1">Uncharacterized protein</fullName>
    </submittedName>
</protein>
<name>A0A4S8JAB5_MUSBA</name>
<evidence type="ECO:0000313" key="1">
    <source>
        <dbReference type="EMBL" id="THU57682.1"/>
    </source>
</evidence>
<dbReference type="AlphaFoldDB" id="A0A4S8JAB5"/>
<sequence length="81" mass="8927">MKLTHSPYNISSSFSGLGFPFETTVEAEEDGAEARLDSQIDVLCPTFKSIRMAKSILNSGLQNTSEYETTLQWPAEHLSAT</sequence>
<organism evidence="1 2">
    <name type="scientific">Musa balbisiana</name>
    <name type="common">Banana</name>
    <dbReference type="NCBI Taxonomy" id="52838"/>
    <lineage>
        <taxon>Eukaryota</taxon>
        <taxon>Viridiplantae</taxon>
        <taxon>Streptophyta</taxon>
        <taxon>Embryophyta</taxon>
        <taxon>Tracheophyta</taxon>
        <taxon>Spermatophyta</taxon>
        <taxon>Magnoliopsida</taxon>
        <taxon>Liliopsida</taxon>
        <taxon>Zingiberales</taxon>
        <taxon>Musaceae</taxon>
        <taxon>Musa</taxon>
    </lineage>
</organism>
<reference evidence="1 2" key="1">
    <citation type="journal article" date="2019" name="Nat. Plants">
        <title>Genome sequencing of Musa balbisiana reveals subgenome evolution and function divergence in polyploid bananas.</title>
        <authorList>
            <person name="Yao X."/>
        </authorList>
    </citation>
    <scope>NUCLEOTIDE SEQUENCE [LARGE SCALE GENOMIC DNA]</scope>
    <source>
        <strain evidence="2">cv. DH-PKW</strain>
        <tissue evidence="1">Leaves</tissue>
    </source>
</reference>
<dbReference type="Proteomes" id="UP000317650">
    <property type="component" value="Chromosome 3"/>
</dbReference>
<proteinExistence type="predicted"/>
<comment type="caution">
    <text evidence="1">The sequence shown here is derived from an EMBL/GenBank/DDBJ whole genome shotgun (WGS) entry which is preliminary data.</text>
</comment>
<gene>
    <name evidence="1" type="ORF">C4D60_Mb03t06080</name>
</gene>
<dbReference type="EMBL" id="PYDT01000006">
    <property type="protein sequence ID" value="THU57682.1"/>
    <property type="molecule type" value="Genomic_DNA"/>
</dbReference>
<evidence type="ECO:0000313" key="2">
    <source>
        <dbReference type="Proteomes" id="UP000317650"/>
    </source>
</evidence>
<accession>A0A4S8JAB5</accession>